<feature type="compositionally biased region" description="Basic and acidic residues" evidence="1">
    <location>
        <begin position="26"/>
        <end position="35"/>
    </location>
</feature>
<evidence type="ECO:0000313" key="3">
    <source>
        <dbReference type="Proteomes" id="UP000738349"/>
    </source>
</evidence>
<proteinExistence type="predicted"/>
<gene>
    <name evidence="2" type="ORF">EDB81DRAFT_876250</name>
</gene>
<feature type="compositionally biased region" description="Polar residues" evidence="1">
    <location>
        <begin position="36"/>
        <end position="46"/>
    </location>
</feature>
<keyword evidence="3" id="KW-1185">Reference proteome</keyword>
<dbReference type="Proteomes" id="UP000738349">
    <property type="component" value="Unassembled WGS sequence"/>
</dbReference>
<evidence type="ECO:0000313" key="2">
    <source>
        <dbReference type="EMBL" id="KAH7170205.1"/>
    </source>
</evidence>
<evidence type="ECO:0000256" key="1">
    <source>
        <dbReference type="SAM" id="MobiDB-lite"/>
    </source>
</evidence>
<dbReference type="OrthoDB" id="270171at2759"/>
<feature type="compositionally biased region" description="Basic and acidic residues" evidence="1">
    <location>
        <begin position="49"/>
        <end position="62"/>
    </location>
</feature>
<organism evidence="2 3">
    <name type="scientific">Dactylonectria macrodidyma</name>
    <dbReference type="NCBI Taxonomy" id="307937"/>
    <lineage>
        <taxon>Eukaryota</taxon>
        <taxon>Fungi</taxon>
        <taxon>Dikarya</taxon>
        <taxon>Ascomycota</taxon>
        <taxon>Pezizomycotina</taxon>
        <taxon>Sordariomycetes</taxon>
        <taxon>Hypocreomycetidae</taxon>
        <taxon>Hypocreales</taxon>
        <taxon>Nectriaceae</taxon>
        <taxon>Dactylonectria</taxon>
    </lineage>
</organism>
<sequence length="287" mass="32633">MTRGHEALREIPGLALERPALKKTHRTIEHHDGRNNETSNISSWRQQLRKVDKSEERRRSREPTPPVVKWRRSLSKLPQTPRPDLERKDSCTFCHLSEASSSKLAEGAPPRLVVDEVAATPEYEQSYTANPRSSRLRLKQVELSLARRSAEDLVEKSNQAEQVVTATREVRTIKHCKTLSHSSLEETITEIHNPKPILPPNHACEWRTRCMDLSTEVDQLKSEADRESEGRGYVSSDVGVGTNLDEHRCPEIRIEGLTIVMHMRGKDDLVINTNLKNDGFSGDGKRQ</sequence>
<dbReference type="EMBL" id="JAGMUV010000002">
    <property type="protein sequence ID" value="KAH7170205.1"/>
    <property type="molecule type" value="Genomic_DNA"/>
</dbReference>
<name>A0A9P9FQQ0_9HYPO</name>
<feature type="region of interest" description="Disordered" evidence="1">
    <location>
        <begin position="1"/>
        <end position="88"/>
    </location>
</feature>
<dbReference type="AlphaFoldDB" id="A0A9P9FQQ0"/>
<accession>A0A9P9FQQ0</accession>
<comment type="caution">
    <text evidence="2">The sequence shown here is derived from an EMBL/GenBank/DDBJ whole genome shotgun (WGS) entry which is preliminary data.</text>
</comment>
<reference evidence="2" key="1">
    <citation type="journal article" date="2021" name="Nat. Commun.">
        <title>Genetic determinants of endophytism in the Arabidopsis root mycobiome.</title>
        <authorList>
            <person name="Mesny F."/>
            <person name="Miyauchi S."/>
            <person name="Thiergart T."/>
            <person name="Pickel B."/>
            <person name="Atanasova L."/>
            <person name="Karlsson M."/>
            <person name="Huettel B."/>
            <person name="Barry K.W."/>
            <person name="Haridas S."/>
            <person name="Chen C."/>
            <person name="Bauer D."/>
            <person name="Andreopoulos W."/>
            <person name="Pangilinan J."/>
            <person name="LaButti K."/>
            <person name="Riley R."/>
            <person name="Lipzen A."/>
            <person name="Clum A."/>
            <person name="Drula E."/>
            <person name="Henrissat B."/>
            <person name="Kohler A."/>
            <person name="Grigoriev I.V."/>
            <person name="Martin F.M."/>
            <person name="Hacquard S."/>
        </authorList>
    </citation>
    <scope>NUCLEOTIDE SEQUENCE</scope>
    <source>
        <strain evidence="2">MPI-CAGE-AT-0147</strain>
    </source>
</reference>
<protein>
    <submittedName>
        <fullName evidence="2">Uncharacterized protein</fullName>
    </submittedName>
</protein>